<gene>
    <name evidence="2" type="ORF">K437DRAFT_150212</name>
</gene>
<dbReference type="EMBL" id="JMSN01000006">
    <property type="protein sequence ID" value="KDN52866.1"/>
    <property type="molecule type" value="Genomic_DNA"/>
</dbReference>
<accession>A0A066WGH8</accession>
<evidence type="ECO:0000313" key="3">
    <source>
        <dbReference type="Proteomes" id="UP000027361"/>
    </source>
</evidence>
<dbReference type="InParanoid" id="A0A066WGH8"/>
<dbReference type="HOGENOM" id="CLU_1846489_0_0_1"/>
<name>A0A066WGH8_TILAU</name>
<feature type="region of interest" description="Disordered" evidence="1">
    <location>
        <begin position="37"/>
        <end position="139"/>
    </location>
</feature>
<dbReference type="GeneID" id="25261625"/>
<dbReference type="Proteomes" id="UP000027361">
    <property type="component" value="Unassembled WGS sequence"/>
</dbReference>
<reference evidence="2 3" key="1">
    <citation type="submission" date="2014-05" db="EMBL/GenBank/DDBJ databases">
        <title>Draft genome sequence of a rare smut relative, Tilletiaria anomala UBC 951.</title>
        <authorList>
            <consortium name="DOE Joint Genome Institute"/>
            <person name="Toome M."/>
            <person name="Kuo A."/>
            <person name="Henrissat B."/>
            <person name="Lipzen A."/>
            <person name="Tritt A."/>
            <person name="Yoshinaga Y."/>
            <person name="Zane M."/>
            <person name="Barry K."/>
            <person name="Grigoriev I.V."/>
            <person name="Spatafora J.W."/>
            <person name="Aimea M.C."/>
        </authorList>
    </citation>
    <scope>NUCLEOTIDE SEQUENCE [LARGE SCALE GENOMIC DNA]</scope>
    <source>
        <strain evidence="2 3">UBC 951</strain>
    </source>
</reference>
<evidence type="ECO:0000313" key="2">
    <source>
        <dbReference type="EMBL" id="KDN52866.1"/>
    </source>
</evidence>
<protein>
    <submittedName>
        <fullName evidence="2">Uncharacterized protein</fullName>
    </submittedName>
</protein>
<feature type="compositionally biased region" description="Basic and acidic residues" evidence="1">
    <location>
        <begin position="106"/>
        <end position="122"/>
    </location>
</feature>
<dbReference type="RefSeq" id="XP_013245705.1">
    <property type="nucleotide sequence ID" value="XM_013390251.1"/>
</dbReference>
<dbReference type="AlphaFoldDB" id="A0A066WGH8"/>
<keyword evidence="3" id="KW-1185">Reference proteome</keyword>
<evidence type="ECO:0000256" key="1">
    <source>
        <dbReference type="SAM" id="MobiDB-lite"/>
    </source>
</evidence>
<sequence length="139" mass="15424">MDPIKSSSSIRRPCKTSWKELILRHAVHTSEMEPFQYGDVRRGKKRYQRIKGACPRTRPPTRSRGMSRPVKERASRAGARRCPLAQEEQGRVGGETAASFSNGLARELEAEAHEGSKRRGDGEGDGNLVSRSPEEACSC</sequence>
<organism evidence="2 3">
    <name type="scientific">Tilletiaria anomala (strain ATCC 24038 / CBS 436.72 / UBC 951)</name>
    <dbReference type="NCBI Taxonomy" id="1037660"/>
    <lineage>
        <taxon>Eukaryota</taxon>
        <taxon>Fungi</taxon>
        <taxon>Dikarya</taxon>
        <taxon>Basidiomycota</taxon>
        <taxon>Ustilaginomycotina</taxon>
        <taxon>Exobasidiomycetes</taxon>
        <taxon>Georgefischeriales</taxon>
        <taxon>Tilletiariaceae</taxon>
        <taxon>Tilletiaria</taxon>
    </lineage>
</organism>
<proteinExistence type="predicted"/>
<comment type="caution">
    <text evidence="2">The sequence shown here is derived from an EMBL/GenBank/DDBJ whole genome shotgun (WGS) entry which is preliminary data.</text>
</comment>